<dbReference type="InterPro" id="IPR013509">
    <property type="entry name" value="RNR_lsu_N"/>
</dbReference>
<dbReference type="SUPFAM" id="SSF48168">
    <property type="entry name" value="R1 subunit of ribonucleotide reductase, N-terminal domain"/>
    <property type="match status" value="1"/>
</dbReference>
<sequence>MTTMHEFAVKQAWAWLRQANLPEALCRQLMDDASSFLTDDMDDDAILSALLTAAVQNIVADPAFERAAARLLLLQIHNEATGAPHPDYATYFPRYIAEGVERGVLHPDLLRFDLPRLAAAIIPERDDLLPYIGLFTLYDRYLVRDVETRRVMETPQAMWMRVAMGLALNEANPDEWALKFYDMFSTLRYLPSTPTLFNSGTPHHQLASCYLYDVHDSLEHILESAYEFGMLAKYAGGIGTAVTKIRAVGSPVKGINGKSGGLIPFLHMYDALIKSISQGGRRRGTMCVYLEPWHLEVEAFLDLRRNSGDPYLRTPSLNTALFIPDEFMRRVQTDDDWYLFDPLYVPDLTECYGREFSRRYREYARKAERGELPQRAWRKVKARDLYLKILASLMETGHPWLTFKDTANARSMLKDVGIIHSLNLCTEVALPTNRDEIAVCNLASINLARHLREDGEIDWQKLAQTVRIAVRGLDNVIDLNLYPSEKARRSNLLNRPIGLGVMGFAELLARKGIPYDSPEAADLADQLLEFISYHAILTSHELAKERGVFPRFAQSEWAKGRVPLDTIADLETERGEPIEIDQTARLDWDALRVKVKEGMRNGTVMAIAPTATIALIAGTSTSLDPYFANIFSRQTLSGKFLEFNPVLVDELKRRGLWERVREQLIAARGELSEVAEIPDDLKRLFPTAFQISPDAYLAIAAKAQKWVDMAISRNLFFTARRPSDIAEVYLKAWRMGLKSTYYCFINPRMQAEPSTVRVNKRLQKPKWVAEAQREVVTDGAACSLGEACESCQ</sequence>
<name>A0ABT2EJE6_9BACT</name>
<dbReference type="Gene3D" id="3.20.70.20">
    <property type="match status" value="1"/>
</dbReference>
<gene>
    <name evidence="8" type="ORF">M2350_000480</name>
</gene>
<keyword evidence="2 6" id="KW-0237">DNA synthesis</keyword>
<evidence type="ECO:0000256" key="1">
    <source>
        <dbReference type="ARBA" id="ARBA00010406"/>
    </source>
</evidence>
<dbReference type="InterPro" id="IPR039718">
    <property type="entry name" value="Rrm1"/>
</dbReference>
<feature type="domain" description="Ribonucleotide reductase large subunit" evidence="7">
    <location>
        <begin position="588"/>
        <end position="609"/>
    </location>
</feature>
<dbReference type="PROSITE" id="PS00089">
    <property type="entry name" value="RIBORED_LARGE"/>
    <property type="match status" value="1"/>
</dbReference>
<accession>A0ABT2EJE6</accession>
<evidence type="ECO:0000256" key="6">
    <source>
        <dbReference type="RuleBase" id="RU364064"/>
    </source>
</evidence>
<reference evidence="8 9" key="1">
    <citation type="submission" date="2022-08" db="EMBL/GenBank/DDBJ databases">
        <title>Bacterial and archaeal communities from various locations to study Microbial Dark Matter (Phase II).</title>
        <authorList>
            <person name="Stepanauskas R."/>
        </authorList>
    </citation>
    <scope>NUCLEOTIDE SEQUENCE [LARGE SCALE GENOMIC DNA]</scope>
    <source>
        <strain evidence="8 9">PD1</strain>
    </source>
</reference>
<evidence type="ECO:0000313" key="9">
    <source>
        <dbReference type="Proteomes" id="UP001204798"/>
    </source>
</evidence>
<proteinExistence type="inferred from homology"/>
<dbReference type="InterPro" id="IPR000788">
    <property type="entry name" value="RNR_lg_C"/>
</dbReference>
<evidence type="ECO:0000313" key="8">
    <source>
        <dbReference type="EMBL" id="MCS3918083.1"/>
    </source>
</evidence>
<dbReference type="EMBL" id="JANUCP010000001">
    <property type="protein sequence ID" value="MCS3918083.1"/>
    <property type="molecule type" value="Genomic_DNA"/>
</dbReference>
<keyword evidence="6" id="KW-0547">Nucleotide-binding</keyword>
<evidence type="ECO:0000256" key="3">
    <source>
        <dbReference type="ARBA" id="ARBA00023002"/>
    </source>
</evidence>
<dbReference type="EC" id="1.17.4.1" evidence="6"/>
<keyword evidence="4" id="KW-0215">Deoxyribonucleotide synthesis</keyword>
<dbReference type="InterPro" id="IPR013346">
    <property type="entry name" value="NrdE_NrdA_C"/>
</dbReference>
<dbReference type="Pfam" id="PF02867">
    <property type="entry name" value="Ribonuc_red_lgC"/>
    <property type="match status" value="1"/>
</dbReference>
<evidence type="ECO:0000256" key="2">
    <source>
        <dbReference type="ARBA" id="ARBA00022634"/>
    </source>
</evidence>
<dbReference type="PRINTS" id="PR01183">
    <property type="entry name" value="RIBORDTASEM1"/>
</dbReference>
<protein>
    <recommendedName>
        <fullName evidence="6">Vitamin B12-dependent ribonucleotide reductase</fullName>
        <ecNumber evidence="6">1.17.4.1</ecNumber>
    </recommendedName>
</protein>
<dbReference type="PANTHER" id="PTHR11573:SF6">
    <property type="entry name" value="RIBONUCLEOSIDE-DIPHOSPHATE REDUCTASE LARGE SUBUNIT"/>
    <property type="match status" value="1"/>
</dbReference>
<dbReference type="RefSeq" id="WP_259093392.1">
    <property type="nucleotide sequence ID" value="NZ_CP130454.1"/>
</dbReference>
<organism evidence="8 9">
    <name type="scientific">Candidatus Fervidibacter sacchari</name>
    <dbReference type="NCBI Taxonomy" id="1448929"/>
    <lineage>
        <taxon>Bacteria</taxon>
        <taxon>Candidatus Fervidibacterota</taxon>
        <taxon>Candidatus Fervidibacter</taxon>
    </lineage>
</organism>
<dbReference type="NCBIfam" id="TIGR02504">
    <property type="entry name" value="NrdJ_Z"/>
    <property type="match status" value="1"/>
</dbReference>
<comment type="catalytic activity">
    <reaction evidence="5 6">
        <text>a 2'-deoxyribonucleoside 5'-diphosphate + [thioredoxin]-disulfide + H2O = a ribonucleoside 5'-diphosphate + [thioredoxin]-dithiol</text>
        <dbReference type="Rhea" id="RHEA:23252"/>
        <dbReference type="Rhea" id="RHEA-COMP:10698"/>
        <dbReference type="Rhea" id="RHEA-COMP:10700"/>
        <dbReference type="ChEBI" id="CHEBI:15377"/>
        <dbReference type="ChEBI" id="CHEBI:29950"/>
        <dbReference type="ChEBI" id="CHEBI:50058"/>
        <dbReference type="ChEBI" id="CHEBI:57930"/>
        <dbReference type="ChEBI" id="CHEBI:73316"/>
        <dbReference type="EC" id="1.17.4.1"/>
    </reaction>
</comment>
<dbReference type="Pfam" id="PF00317">
    <property type="entry name" value="Ribonuc_red_lgN"/>
    <property type="match status" value="1"/>
</dbReference>
<comment type="caution">
    <text evidence="8">The sequence shown here is derived from an EMBL/GenBank/DDBJ whole genome shotgun (WGS) entry which is preliminary data.</text>
</comment>
<keyword evidence="3 6" id="KW-0560">Oxidoreductase</keyword>
<keyword evidence="6" id="KW-0846">Cobalamin</keyword>
<dbReference type="SUPFAM" id="SSF51998">
    <property type="entry name" value="PFL-like glycyl radical enzymes"/>
    <property type="match status" value="1"/>
</dbReference>
<dbReference type="InterPro" id="IPR013344">
    <property type="entry name" value="RNR_NrdJ/NrdZ"/>
</dbReference>
<dbReference type="Proteomes" id="UP001204798">
    <property type="component" value="Unassembled WGS sequence"/>
</dbReference>
<dbReference type="NCBIfam" id="TIGR02506">
    <property type="entry name" value="NrdE_NrdA"/>
    <property type="match status" value="1"/>
</dbReference>
<dbReference type="InterPro" id="IPR008926">
    <property type="entry name" value="RNR_R1-su_N"/>
</dbReference>
<dbReference type="PANTHER" id="PTHR11573">
    <property type="entry name" value="RIBONUCLEOSIDE-DIPHOSPHATE REDUCTASE LARGE CHAIN"/>
    <property type="match status" value="1"/>
</dbReference>
<evidence type="ECO:0000256" key="5">
    <source>
        <dbReference type="ARBA" id="ARBA00047754"/>
    </source>
</evidence>
<evidence type="ECO:0000259" key="7">
    <source>
        <dbReference type="PROSITE" id="PS00089"/>
    </source>
</evidence>
<dbReference type="GO" id="GO:0004748">
    <property type="term" value="F:ribonucleoside-diphosphate reductase activity, thioredoxin disulfide as acceptor"/>
    <property type="evidence" value="ECO:0007669"/>
    <property type="project" value="UniProtKB-EC"/>
</dbReference>
<keyword evidence="6" id="KW-0170">Cobalt</keyword>
<comment type="similarity">
    <text evidence="6">Belongs to the ribonucleoside diphosphate reductase class-2 family.</text>
</comment>
<comment type="similarity">
    <text evidence="1">Belongs to the ribonucleoside diphosphate reductase large chain family.</text>
</comment>
<dbReference type="CDD" id="cd01679">
    <property type="entry name" value="RNR_I"/>
    <property type="match status" value="1"/>
</dbReference>
<comment type="function">
    <text evidence="6">Catalyzes the reduction of ribonucleotides to deoxyribonucleotides. May function to provide a pool of deoxyribonucleotide precursors for DNA repair during oxygen limitation and/or for immediate growth after restoration of oxygen.</text>
</comment>
<evidence type="ECO:0000256" key="4">
    <source>
        <dbReference type="ARBA" id="ARBA00023116"/>
    </source>
</evidence>
<keyword evidence="9" id="KW-1185">Reference proteome</keyword>
<comment type="cofactor">
    <cofactor evidence="6">
        <name>adenosylcob(III)alamin</name>
        <dbReference type="ChEBI" id="CHEBI:18408"/>
    </cofactor>
</comment>